<evidence type="ECO:0000256" key="1">
    <source>
        <dbReference type="ARBA" id="ARBA00004906"/>
    </source>
</evidence>
<sequence>VAVWEWQDEFGRWRPYRGNVCSYIEQVFQASQQKGRRSGSGIVSSIPLGHADPVLAPYVIDIPSLMQFRQDTGTMRAVRRHLFSGDSAAGQGIVWEWQNDEGGWSPYEMNVCVFLEQARATNHQRVDLGLLGYNYEVDFVAQVQTNKTTRFRRSVQRRLDTPYPVTASPTSLHTGVACSCQQCWLNSGTGPITTRYRHSMINFPNSSATHQVPGRTASVSSSSVGFMPYNKPTLSGARSTPRLNAQSTWALPQAGGPSTGLSASNGVSCLQRRSEVHLGDKETCYIAWQGLSSLNVAAGPVGEGCVGAGPSAPNLPVKMPKPSKVNQALAGMTAILMSAAGLPVHLTCVPQAASTHKATKKHSSVKEGRKVSKKGSS</sequence>
<keyword evidence="6" id="KW-1185">Reference proteome</keyword>
<evidence type="ECO:0000313" key="6">
    <source>
        <dbReference type="Proteomes" id="UP000053854"/>
    </source>
</evidence>
<organism evidence="5 6">
    <name type="scientific">Podiceps cristatus</name>
    <name type="common">Great crested grebe</name>
    <dbReference type="NCBI Taxonomy" id="345573"/>
    <lineage>
        <taxon>Eukaryota</taxon>
        <taxon>Metazoa</taxon>
        <taxon>Chordata</taxon>
        <taxon>Craniata</taxon>
        <taxon>Vertebrata</taxon>
        <taxon>Euteleostomi</taxon>
        <taxon>Archelosauria</taxon>
        <taxon>Archosauria</taxon>
        <taxon>Dinosauria</taxon>
        <taxon>Saurischia</taxon>
        <taxon>Theropoda</taxon>
        <taxon>Coelurosauria</taxon>
        <taxon>Aves</taxon>
        <taxon>Neognathae</taxon>
        <taxon>Neoaves</taxon>
        <taxon>Mirandornithes</taxon>
        <taxon>Podicipediformes</taxon>
        <taxon>Podicipedidae</taxon>
        <taxon>Podiceps</taxon>
    </lineage>
</organism>
<feature type="region of interest" description="Disordered" evidence="3">
    <location>
        <begin position="355"/>
        <end position="377"/>
    </location>
</feature>
<dbReference type="GO" id="GO:0007219">
    <property type="term" value="P:Notch signaling pathway"/>
    <property type="evidence" value="ECO:0007669"/>
    <property type="project" value="InterPro"/>
</dbReference>
<dbReference type="EMBL" id="KL290085">
    <property type="protein sequence ID" value="KFZ69496.1"/>
    <property type="molecule type" value="Genomic_DNA"/>
</dbReference>
<evidence type="ECO:0000313" key="5">
    <source>
        <dbReference type="EMBL" id="KFZ69496.1"/>
    </source>
</evidence>
<keyword evidence="2" id="KW-0963">Cytoplasm</keyword>
<proteinExistence type="inferred from homology"/>
<dbReference type="GO" id="GO:0008270">
    <property type="term" value="F:zinc ion binding"/>
    <property type="evidence" value="ECO:0007669"/>
    <property type="project" value="UniProtKB-KW"/>
</dbReference>
<feature type="domain" description="WWE" evidence="4">
    <location>
        <begin position="81"/>
        <end position="157"/>
    </location>
</feature>
<gene>
    <name evidence="5" type="ORF">N338_07182</name>
</gene>
<keyword evidence="2" id="KW-0808">Transferase</keyword>
<dbReference type="SMART" id="SM00678">
    <property type="entry name" value="WWE"/>
    <property type="match status" value="2"/>
</dbReference>
<evidence type="ECO:0000256" key="2">
    <source>
        <dbReference type="RuleBase" id="RU367105"/>
    </source>
</evidence>
<evidence type="ECO:0000259" key="4">
    <source>
        <dbReference type="PROSITE" id="PS50918"/>
    </source>
</evidence>
<dbReference type="InterPro" id="IPR018123">
    <property type="entry name" value="WWE-dom_subgr"/>
</dbReference>
<accession>A0A094NSX6</accession>
<keyword evidence="2" id="KW-0863">Zinc-finger</keyword>
<protein>
    <recommendedName>
        <fullName evidence="2">E3 ubiquitin-protein ligase</fullName>
        <ecNumber evidence="2">2.3.2.27</ecNumber>
    </recommendedName>
</protein>
<feature type="domain" description="WWE" evidence="4">
    <location>
        <begin position="1"/>
        <end position="80"/>
    </location>
</feature>
<dbReference type="InterPro" id="IPR037197">
    <property type="entry name" value="WWE_dom_sf"/>
</dbReference>
<dbReference type="InterPro" id="IPR039398">
    <property type="entry name" value="Deltex_fam"/>
</dbReference>
<dbReference type="Pfam" id="PF02825">
    <property type="entry name" value="WWE"/>
    <property type="match status" value="2"/>
</dbReference>
<dbReference type="GO" id="GO:0005737">
    <property type="term" value="C:cytoplasm"/>
    <property type="evidence" value="ECO:0007669"/>
    <property type="project" value="UniProtKB-SubCell"/>
</dbReference>
<keyword evidence="2" id="KW-0862">Zinc</keyword>
<dbReference type="PROSITE" id="PS50918">
    <property type="entry name" value="WWE"/>
    <property type="match status" value="2"/>
</dbReference>
<dbReference type="UniPathway" id="UPA00143"/>
<dbReference type="EC" id="2.3.2.27" evidence="2"/>
<feature type="non-terminal residue" evidence="5">
    <location>
        <position position="377"/>
    </location>
</feature>
<keyword evidence="2" id="KW-0479">Metal-binding</keyword>
<dbReference type="GO" id="GO:0016567">
    <property type="term" value="P:protein ubiquitination"/>
    <property type="evidence" value="ECO:0007669"/>
    <property type="project" value="UniProtKB-UniRule"/>
</dbReference>
<dbReference type="OrthoDB" id="2449614at2759"/>
<dbReference type="GO" id="GO:0061630">
    <property type="term" value="F:ubiquitin protein ligase activity"/>
    <property type="evidence" value="ECO:0007669"/>
    <property type="project" value="UniProtKB-UniRule"/>
</dbReference>
<reference evidence="5 6" key="1">
    <citation type="submission" date="2014-04" db="EMBL/GenBank/DDBJ databases">
        <title>Genome evolution of avian class.</title>
        <authorList>
            <person name="Zhang G."/>
            <person name="Li C."/>
        </authorList>
    </citation>
    <scope>NUCLEOTIDE SEQUENCE [LARGE SCALE GENOMIC DNA]</scope>
    <source>
        <strain evidence="5">BGI_N338</strain>
    </source>
</reference>
<dbReference type="Gene3D" id="3.30.720.50">
    <property type="match status" value="2"/>
</dbReference>
<dbReference type="PANTHER" id="PTHR12622">
    <property type="entry name" value="DELTEX-RELATED"/>
    <property type="match status" value="1"/>
</dbReference>
<evidence type="ECO:0000256" key="3">
    <source>
        <dbReference type="SAM" id="MobiDB-lite"/>
    </source>
</evidence>
<comment type="similarity">
    <text evidence="2">Belongs to the Deltex family.</text>
</comment>
<dbReference type="AlphaFoldDB" id="A0A094NSX6"/>
<comment type="catalytic activity">
    <reaction evidence="2">
        <text>S-ubiquitinyl-[E2 ubiquitin-conjugating enzyme]-L-cysteine + [acceptor protein]-L-lysine = [E2 ubiquitin-conjugating enzyme]-L-cysteine + N(6)-ubiquitinyl-[acceptor protein]-L-lysine.</text>
        <dbReference type="EC" id="2.3.2.27"/>
    </reaction>
</comment>
<feature type="non-terminal residue" evidence="5">
    <location>
        <position position="1"/>
    </location>
</feature>
<dbReference type="InterPro" id="IPR004170">
    <property type="entry name" value="WWE_dom"/>
</dbReference>
<dbReference type="Proteomes" id="UP000053854">
    <property type="component" value="Unassembled WGS sequence"/>
</dbReference>
<comment type="subcellular location">
    <subcellularLocation>
        <location evidence="2">Cytoplasm</location>
    </subcellularLocation>
</comment>
<name>A0A094NSX6_PODCR</name>
<dbReference type="SUPFAM" id="SSF117839">
    <property type="entry name" value="WWE domain"/>
    <property type="match status" value="2"/>
</dbReference>
<comment type="pathway">
    <text evidence="1 2">Protein modification; protein ubiquitination.</text>
</comment>